<evidence type="ECO:0000256" key="1">
    <source>
        <dbReference type="ARBA" id="ARBA00001052"/>
    </source>
</evidence>
<sequence>MDAMGQLHAVGGVRPDGLDRAERAVSALLTAVGQDVTDERLRDTPRRVAESLLDLLTARDVPLTTFPNDDEYSGLVLVRDIPFHSLCEHHMMPFRGVAHIGYVPGARIVGLSTMPRIVEHFSRDLQLQERLTVNVADWMQAQVQPRGVGVVIEAEQLCMSLRGVGTPATRTMTSAFRGVLADAGPLRAQFEAGTS</sequence>
<dbReference type="NCBIfam" id="NF006826">
    <property type="entry name" value="PRK09347.1-3"/>
    <property type="match status" value="1"/>
</dbReference>
<evidence type="ECO:0000259" key="6">
    <source>
        <dbReference type="Pfam" id="PF01227"/>
    </source>
</evidence>
<feature type="binding site" evidence="5">
    <location>
        <position position="87"/>
    </location>
    <ligand>
        <name>Zn(2+)</name>
        <dbReference type="ChEBI" id="CHEBI:29105"/>
    </ligand>
</feature>
<dbReference type="SUPFAM" id="SSF55620">
    <property type="entry name" value="Tetrahydrobiopterin biosynthesis enzymes-like"/>
    <property type="match status" value="1"/>
</dbReference>
<comment type="caution">
    <text evidence="7">The sequence shown here is derived from an EMBL/GenBank/DDBJ whole genome shotgun (WGS) entry which is preliminary data.</text>
</comment>
<evidence type="ECO:0000256" key="3">
    <source>
        <dbReference type="ARBA" id="ARBA00022563"/>
    </source>
</evidence>
<dbReference type="PROSITE" id="PS00859">
    <property type="entry name" value="GTP_CYCLOHYDROL_1_1"/>
    <property type="match status" value="1"/>
</dbReference>
<feature type="domain" description="GTP cyclohydrolase I" evidence="6">
    <location>
        <begin position="22"/>
        <end position="190"/>
    </location>
</feature>
<dbReference type="Gene3D" id="3.30.1130.10">
    <property type="match status" value="1"/>
</dbReference>
<keyword evidence="5" id="KW-0547">Nucleotide-binding</keyword>
<keyword evidence="8" id="KW-1185">Reference proteome</keyword>
<dbReference type="EMBL" id="JBHSMG010000001">
    <property type="protein sequence ID" value="MFC5501483.1"/>
    <property type="molecule type" value="Genomic_DNA"/>
</dbReference>
<gene>
    <name evidence="5 7" type="primary">folE</name>
    <name evidence="7" type="ORF">ACFPJ4_04420</name>
</gene>
<dbReference type="InterPro" id="IPR001474">
    <property type="entry name" value="GTP_CycHdrlase_I"/>
</dbReference>
<dbReference type="InterPro" id="IPR020602">
    <property type="entry name" value="GTP_CycHdrlase_I_dom"/>
</dbReference>
<dbReference type="NCBIfam" id="NF006825">
    <property type="entry name" value="PRK09347.1-2"/>
    <property type="match status" value="1"/>
</dbReference>
<keyword evidence="5" id="KW-0479">Metal-binding</keyword>
<dbReference type="Gene3D" id="1.10.286.10">
    <property type="match status" value="1"/>
</dbReference>
<dbReference type="InterPro" id="IPR018234">
    <property type="entry name" value="GTP_CycHdrlase_I_CS"/>
</dbReference>
<keyword evidence="5" id="KW-0862">Zinc</keyword>
<name>A0ABW0NNG0_9MICO</name>
<accession>A0ABW0NNG0</accession>
<comment type="catalytic activity">
    <reaction evidence="1 5">
        <text>GTP + H2O = 7,8-dihydroneopterin 3'-triphosphate + formate + H(+)</text>
        <dbReference type="Rhea" id="RHEA:17473"/>
        <dbReference type="ChEBI" id="CHEBI:15377"/>
        <dbReference type="ChEBI" id="CHEBI:15378"/>
        <dbReference type="ChEBI" id="CHEBI:15740"/>
        <dbReference type="ChEBI" id="CHEBI:37565"/>
        <dbReference type="ChEBI" id="CHEBI:58462"/>
        <dbReference type="EC" id="3.5.4.16"/>
    </reaction>
</comment>
<feature type="binding site" evidence="5">
    <location>
        <position position="90"/>
    </location>
    <ligand>
        <name>Zn(2+)</name>
        <dbReference type="ChEBI" id="CHEBI:29105"/>
    </ligand>
</feature>
<evidence type="ECO:0000256" key="5">
    <source>
        <dbReference type="HAMAP-Rule" id="MF_00223"/>
    </source>
</evidence>
<reference evidence="8" key="1">
    <citation type="journal article" date="2019" name="Int. J. Syst. Evol. Microbiol.">
        <title>The Global Catalogue of Microorganisms (GCM) 10K type strain sequencing project: providing services to taxonomists for standard genome sequencing and annotation.</title>
        <authorList>
            <consortium name="The Broad Institute Genomics Platform"/>
            <consortium name="The Broad Institute Genome Sequencing Center for Infectious Disease"/>
            <person name="Wu L."/>
            <person name="Ma J."/>
        </authorList>
    </citation>
    <scope>NUCLEOTIDE SEQUENCE [LARGE SCALE GENOMIC DNA]</scope>
    <source>
        <strain evidence="8">CGMCC 4.6997</strain>
    </source>
</reference>
<dbReference type="Proteomes" id="UP001596039">
    <property type="component" value="Unassembled WGS sequence"/>
</dbReference>
<comment type="similarity">
    <text evidence="5">Belongs to the GTP cyclohydrolase I family.</text>
</comment>
<proteinExistence type="inferred from homology"/>
<evidence type="ECO:0000256" key="2">
    <source>
        <dbReference type="ARBA" id="ARBA00005080"/>
    </source>
</evidence>
<evidence type="ECO:0000313" key="8">
    <source>
        <dbReference type="Proteomes" id="UP001596039"/>
    </source>
</evidence>
<keyword evidence="5" id="KW-0342">GTP-binding</keyword>
<dbReference type="HAMAP" id="MF_00223">
    <property type="entry name" value="FolE"/>
    <property type="match status" value="1"/>
</dbReference>
<dbReference type="InterPro" id="IPR043133">
    <property type="entry name" value="GTP-CH-I_C/QueF"/>
</dbReference>
<comment type="pathway">
    <text evidence="2 5">Cofactor biosynthesis; 7,8-dihydroneopterin triphosphate biosynthesis; 7,8-dihydroneopterin triphosphate from GTP: step 1/1.</text>
</comment>
<protein>
    <recommendedName>
        <fullName evidence="5">GTP cyclohydrolase 1</fullName>
        <ecNumber evidence="5">3.5.4.16</ecNumber>
    </recommendedName>
    <alternativeName>
        <fullName evidence="5">GTP cyclohydrolase I</fullName>
        <shortName evidence="5">GTP-CH-I</shortName>
    </alternativeName>
</protein>
<comment type="subunit">
    <text evidence="5">Homopolymer.</text>
</comment>
<organism evidence="7 8">
    <name type="scientific">Lysinimonas soli</name>
    <dbReference type="NCBI Taxonomy" id="1074233"/>
    <lineage>
        <taxon>Bacteria</taxon>
        <taxon>Bacillati</taxon>
        <taxon>Actinomycetota</taxon>
        <taxon>Actinomycetes</taxon>
        <taxon>Micrococcales</taxon>
        <taxon>Microbacteriaceae</taxon>
        <taxon>Lysinimonas</taxon>
    </lineage>
</organism>
<dbReference type="RefSeq" id="WP_386739072.1">
    <property type="nucleotide sequence ID" value="NZ_JBHSMG010000001.1"/>
</dbReference>
<dbReference type="Pfam" id="PF01227">
    <property type="entry name" value="GTP_cyclohydroI"/>
    <property type="match status" value="1"/>
</dbReference>
<dbReference type="GO" id="GO:0003934">
    <property type="term" value="F:GTP cyclohydrolase I activity"/>
    <property type="evidence" value="ECO:0007669"/>
    <property type="project" value="UniProtKB-EC"/>
</dbReference>
<evidence type="ECO:0000256" key="4">
    <source>
        <dbReference type="ARBA" id="ARBA00022801"/>
    </source>
</evidence>
<keyword evidence="4 5" id="KW-0378">Hydrolase</keyword>
<keyword evidence="3 5" id="KW-0554">One-carbon metabolism</keyword>
<dbReference type="EC" id="3.5.4.16" evidence="5"/>
<feature type="binding site" evidence="5">
    <location>
        <position position="158"/>
    </location>
    <ligand>
        <name>Zn(2+)</name>
        <dbReference type="ChEBI" id="CHEBI:29105"/>
    </ligand>
</feature>
<dbReference type="InterPro" id="IPR043134">
    <property type="entry name" value="GTP-CH-I_N"/>
</dbReference>
<evidence type="ECO:0000313" key="7">
    <source>
        <dbReference type="EMBL" id="MFC5501483.1"/>
    </source>
</evidence>
<dbReference type="PANTHER" id="PTHR11109">
    <property type="entry name" value="GTP CYCLOHYDROLASE I"/>
    <property type="match status" value="1"/>
</dbReference>
<dbReference type="PANTHER" id="PTHR11109:SF7">
    <property type="entry name" value="GTP CYCLOHYDROLASE 1"/>
    <property type="match status" value="1"/>
</dbReference>